<comment type="caution">
    <text evidence="2">The sequence shown here is derived from an EMBL/GenBank/DDBJ whole genome shotgun (WGS) entry which is preliminary data.</text>
</comment>
<keyword evidence="3" id="KW-1185">Reference proteome</keyword>
<name>A0A419VWD9_9BACT</name>
<organism evidence="2 3">
    <name type="scientific">Mangrovibacterium diazotrophicum</name>
    <dbReference type="NCBI Taxonomy" id="1261403"/>
    <lineage>
        <taxon>Bacteria</taxon>
        <taxon>Pseudomonadati</taxon>
        <taxon>Bacteroidota</taxon>
        <taxon>Bacteroidia</taxon>
        <taxon>Marinilabiliales</taxon>
        <taxon>Prolixibacteraceae</taxon>
        <taxon>Mangrovibacterium</taxon>
    </lineage>
</organism>
<dbReference type="RefSeq" id="WP_147377286.1">
    <property type="nucleotide sequence ID" value="NZ_RAPN01000004.1"/>
</dbReference>
<keyword evidence="1" id="KW-1133">Transmembrane helix</keyword>
<keyword evidence="1" id="KW-0472">Membrane</keyword>
<feature type="transmembrane region" description="Helical" evidence="1">
    <location>
        <begin position="35"/>
        <end position="52"/>
    </location>
</feature>
<keyword evidence="1" id="KW-0812">Transmembrane</keyword>
<gene>
    <name evidence="2" type="ORF">BC643_4077</name>
</gene>
<protein>
    <submittedName>
        <fullName evidence="2">Uncharacterized protein</fullName>
    </submittedName>
</protein>
<dbReference type="Proteomes" id="UP000283387">
    <property type="component" value="Unassembled WGS sequence"/>
</dbReference>
<accession>A0A419VWD9</accession>
<evidence type="ECO:0000313" key="3">
    <source>
        <dbReference type="Proteomes" id="UP000283387"/>
    </source>
</evidence>
<sequence>MTRRISNLSFPLLLFSIVTLIILTIIFIYKGQSVWTGLWIIIVLLFVLRNFTTIRIEGEKLSVIEYHLIKTDSSIIHLKEIDQFQITTNKRLVSIPGTASRSKADRLIENETFELVALDKNSNMIEIAKSSRFQKINRLANIISKHYDRPVHTKEKTLESIKKGFFKGFDISDNEDTLTDKNKK</sequence>
<evidence type="ECO:0000313" key="2">
    <source>
        <dbReference type="EMBL" id="RKD86386.1"/>
    </source>
</evidence>
<dbReference type="AlphaFoldDB" id="A0A419VWD9"/>
<feature type="transmembrane region" description="Helical" evidence="1">
    <location>
        <begin position="12"/>
        <end position="29"/>
    </location>
</feature>
<reference evidence="2 3" key="1">
    <citation type="submission" date="2018-09" db="EMBL/GenBank/DDBJ databases">
        <title>Genomic Encyclopedia of Archaeal and Bacterial Type Strains, Phase II (KMG-II): from individual species to whole genera.</title>
        <authorList>
            <person name="Goeker M."/>
        </authorList>
    </citation>
    <scope>NUCLEOTIDE SEQUENCE [LARGE SCALE GENOMIC DNA]</scope>
    <source>
        <strain evidence="2 3">DSM 27148</strain>
    </source>
</reference>
<dbReference type="EMBL" id="RAPN01000004">
    <property type="protein sequence ID" value="RKD86386.1"/>
    <property type="molecule type" value="Genomic_DNA"/>
</dbReference>
<proteinExistence type="predicted"/>
<evidence type="ECO:0000256" key="1">
    <source>
        <dbReference type="SAM" id="Phobius"/>
    </source>
</evidence>